<evidence type="ECO:0000256" key="11">
    <source>
        <dbReference type="PIRSR" id="PIRSR005091-3"/>
    </source>
</evidence>
<dbReference type="RefSeq" id="WP_077360024.1">
    <property type="nucleotide sequence ID" value="NZ_MQMF01000001.1"/>
</dbReference>
<comment type="similarity">
    <text evidence="3 8">Belongs to the LTA synthase family.</text>
</comment>
<evidence type="ECO:0000256" key="9">
    <source>
        <dbReference type="PIRSR" id="PIRSR005091-1"/>
    </source>
</evidence>
<dbReference type="InterPro" id="IPR000917">
    <property type="entry name" value="Sulfatase_N"/>
</dbReference>
<dbReference type="CDD" id="cd16015">
    <property type="entry name" value="LTA_synthase"/>
    <property type="match status" value="1"/>
</dbReference>
<dbReference type="OrthoDB" id="5901192at2"/>
<evidence type="ECO:0000256" key="7">
    <source>
        <dbReference type="ARBA" id="ARBA00023136"/>
    </source>
</evidence>
<evidence type="ECO:0000256" key="1">
    <source>
        <dbReference type="ARBA" id="ARBA00004651"/>
    </source>
</evidence>
<keyword evidence="6 12" id="KW-1133">Transmembrane helix</keyword>
<name>A0A1V3GC73_9BACL</name>
<dbReference type="AlphaFoldDB" id="A0A1V3GC73"/>
<evidence type="ECO:0000256" key="2">
    <source>
        <dbReference type="ARBA" id="ARBA00004936"/>
    </source>
</evidence>
<dbReference type="SUPFAM" id="SSF53649">
    <property type="entry name" value="Alkaline phosphatase-like"/>
    <property type="match status" value="1"/>
</dbReference>
<keyword evidence="5 12" id="KW-0812">Transmembrane</keyword>
<feature type="binding site" evidence="10">
    <location>
        <position position="413"/>
    </location>
    <ligand>
        <name>substrate</name>
    </ligand>
</feature>
<feature type="binding site" evidence="11">
    <location>
        <position position="297"/>
    </location>
    <ligand>
        <name>Mn(2+)</name>
        <dbReference type="ChEBI" id="CHEBI:29035"/>
    </ligand>
</feature>
<feature type="transmembrane region" description="Helical" evidence="12">
    <location>
        <begin position="151"/>
        <end position="169"/>
    </location>
</feature>
<dbReference type="PIRSF" id="PIRSF005091">
    <property type="entry name" value="Mmb_sulf_HI1246"/>
    <property type="match status" value="1"/>
</dbReference>
<evidence type="ECO:0000313" key="15">
    <source>
        <dbReference type="Proteomes" id="UP000188597"/>
    </source>
</evidence>
<feature type="domain" description="Sulfatase N-terminal" evidence="13">
    <location>
        <begin position="247"/>
        <end position="541"/>
    </location>
</feature>
<dbReference type="PANTHER" id="PTHR47371">
    <property type="entry name" value="LIPOTEICHOIC ACID SYNTHASE"/>
    <property type="match status" value="1"/>
</dbReference>
<dbReference type="InterPro" id="IPR017850">
    <property type="entry name" value="Alkaline_phosphatase_core_sf"/>
</dbReference>
<feature type="transmembrane region" description="Helical" evidence="12">
    <location>
        <begin position="37"/>
        <end position="55"/>
    </location>
</feature>
<sequence>MQQRRAAFFGSLFFIFVFSMALKALFTRYILFQNINFLDTISLELSYILLFACIIEYIAKNKLKFPLFLMLNLLLSTLFFGIAVYHSYFGNIPTYYALMQAGQVGAVKDSVTQLIKPEYFLLYADFIVMIIVLLTRKLPLYTNLKLSKTKLIGPILALSFAVCLANLFLHKDEIITNSALAAETKGIFNFEALQAYYGPNGGLPQAAALTEKELKNEETIQDKINEIKGIKEISDSERKYFGAAKGRNLILIQFESMQDFPIGLKIDGREVTPNMNKLIQNSFYFNNLYQQTGAGNTSDAEFIANTSLYPAGMVATSTFFETKAFPSMPKLLKEEGYETFTLHADKVDFWNRVELYPSLGFDKYYALEFFGKDDLIGLGPSDEVMFKKGMPLLKDLHAKNKPFYAHFISMTSHHPYEIPADKEVFELPAKYKSSIVGKYIRAISYNDMVLGKLIDQLKAEGMWENTVLAFYGDHMGMHHTMFKEKDPEILKEFLGHEYTKIDRFNVPFVITAPGITDEGMTSDQLAGQLDMMPTLANLLGVSLIDYVHFGQDLLNHKENLIGMRYYMPAGSFFNGEVVFQPEKSFDDGEALTLETATKVPHAPYREDYDRILKLLGLSDQYLKSLPEK</sequence>
<feature type="transmembrane region" description="Helical" evidence="12">
    <location>
        <begin position="120"/>
        <end position="139"/>
    </location>
</feature>
<dbReference type="EMBL" id="MQMF01000001">
    <property type="protein sequence ID" value="OOE14417.1"/>
    <property type="molecule type" value="Genomic_DNA"/>
</dbReference>
<feature type="transmembrane region" description="Helical" evidence="12">
    <location>
        <begin position="7"/>
        <end position="31"/>
    </location>
</feature>
<comment type="subcellular location">
    <subcellularLocation>
        <location evidence="1">Cell membrane</location>
        <topology evidence="1">Multi-pass membrane protein</topology>
    </subcellularLocation>
</comment>
<evidence type="ECO:0000256" key="5">
    <source>
        <dbReference type="ARBA" id="ARBA00022692"/>
    </source>
</evidence>
<evidence type="ECO:0000256" key="10">
    <source>
        <dbReference type="PIRSR" id="PIRSR005091-2"/>
    </source>
</evidence>
<feature type="binding site" evidence="11">
    <location>
        <position position="474"/>
    </location>
    <ligand>
        <name>Mn(2+)</name>
        <dbReference type="ChEBI" id="CHEBI:29035"/>
    </ligand>
</feature>
<dbReference type="PANTHER" id="PTHR47371:SF3">
    <property type="entry name" value="PHOSPHOGLYCEROL TRANSFERASE I"/>
    <property type="match status" value="1"/>
</dbReference>
<dbReference type="Proteomes" id="UP000188597">
    <property type="component" value="Unassembled WGS sequence"/>
</dbReference>
<protein>
    <recommendedName>
        <fullName evidence="13">Sulfatase N-terminal domain-containing protein</fullName>
    </recommendedName>
</protein>
<evidence type="ECO:0000256" key="4">
    <source>
        <dbReference type="ARBA" id="ARBA00022475"/>
    </source>
</evidence>
<dbReference type="Gene3D" id="3.30.1120.170">
    <property type="match status" value="1"/>
</dbReference>
<dbReference type="InterPro" id="IPR050448">
    <property type="entry name" value="OpgB/LTA_synthase_biosynth"/>
</dbReference>
<keyword evidence="10" id="KW-0479">Metal-binding</keyword>
<evidence type="ECO:0000256" key="12">
    <source>
        <dbReference type="SAM" id="Phobius"/>
    </source>
</evidence>
<proteinExistence type="inferred from homology"/>
<evidence type="ECO:0000259" key="13">
    <source>
        <dbReference type="Pfam" id="PF00884"/>
    </source>
</evidence>
<keyword evidence="7 8" id="KW-0472">Membrane</keyword>
<accession>A0A1V3GC73</accession>
<evidence type="ECO:0000256" key="6">
    <source>
        <dbReference type="ARBA" id="ARBA00022989"/>
    </source>
</evidence>
<evidence type="ECO:0000256" key="8">
    <source>
        <dbReference type="PIRNR" id="PIRNR005091"/>
    </source>
</evidence>
<organism evidence="14 15">
    <name type="scientific">Fictibacillus arsenicus</name>
    <dbReference type="NCBI Taxonomy" id="255247"/>
    <lineage>
        <taxon>Bacteria</taxon>
        <taxon>Bacillati</taxon>
        <taxon>Bacillota</taxon>
        <taxon>Bacilli</taxon>
        <taxon>Bacillales</taxon>
        <taxon>Fictibacillaceae</taxon>
        <taxon>Fictibacillus</taxon>
    </lineage>
</organism>
<dbReference type="Gene3D" id="3.40.720.10">
    <property type="entry name" value="Alkaline Phosphatase, subunit A"/>
    <property type="match status" value="1"/>
</dbReference>
<comment type="pathway">
    <text evidence="2">Cell wall biogenesis; lipoteichoic acid biosynthesis.</text>
</comment>
<reference evidence="14 15" key="1">
    <citation type="submission" date="2016-11" db="EMBL/GenBank/DDBJ databases">
        <authorList>
            <person name="Jaros S."/>
            <person name="Januszkiewicz K."/>
            <person name="Wedrychowicz H."/>
        </authorList>
    </citation>
    <scope>NUCLEOTIDE SEQUENCE [LARGE SCALE GENOMIC DNA]</scope>
    <source>
        <strain evidence="14 15">Con a/3</strain>
    </source>
</reference>
<dbReference type="GO" id="GO:0046872">
    <property type="term" value="F:metal ion binding"/>
    <property type="evidence" value="ECO:0007669"/>
    <property type="project" value="UniProtKB-KW"/>
</dbReference>
<evidence type="ECO:0000313" key="14">
    <source>
        <dbReference type="EMBL" id="OOE14417.1"/>
    </source>
</evidence>
<gene>
    <name evidence="14" type="ORF">UN64_04280</name>
</gene>
<feature type="transmembrane region" description="Helical" evidence="12">
    <location>
        <begin position="67"/>
        <end position="89"/>
    </location>
</feature>
<comment type="caution">
    <text evidence="14">The sequence shown here is derived from an EMBL/GenBank/DDBJ whole genome shotgun (WGS) entry which is preliminary data.</text>
</comment>
<evidence type="ECO:0000256" key="3">
    <source>
        <dbReference type="ARBA" id="ARBA00009983"/>
    </source>
</evidence>
<feature type="binding site" evidence="11">
    <location>
        <position position="473"/>
    </location>
    <ligand>
        <name>Mn(2+)</name>
        <dbReference type="ChEBI" id="CHEBI:29035"/>
    </ligand>
</feature>
<feature type="binding site" evidence="11">
    <location>
        <position position="255"/>
    </location>
    <ligand>
        <name>Mn(2+)</name>
        <dbReference type="ChEBI" id="CHEBI:29035"/>
    </ligand>
</feature>
<keyword evidence="4 8" id="KW-1003">Cell membrane</keyword>
<dbReference type="Pfam" id="PF00884">
    <property type="entry name" value="Sulfatase"/>
    <property type="match status" value="1"/>
</dbReference>
<keyword evidence="10" id="KW-0464">Manganese</keyword>
<dbReference type="GO" id="GO:0005886">
    <property type="term" value="C:plasma membrane"/>
    <property type="evidence" value="ECO:0007669"/>
    <property type="project" value="UniProtKB-SubCell"/>
</dbReference>
<dbReference type="InterPro" id="IPR012160">
    <property type="entry name" value="LtaS-like"/>
</dbReference>
<feature type="active site" evidence="9">
    <location>
        <position position="297"/>
    </location>
</feature>